<evidence type="ECO:0000256" key="28">
    <source>
        <dbReference type="ARBA" id="ARBA00045738"/>
    </source>
</evidence>
<dbReference type="InterPro" id="IPR020613">
    <property type="entry name" value="Thiolase_CS"/>
</dbReference>
<evidence type="ECO:0000256" key="1">
    <source>
        <dbReference type="ARBA" id="ARBA00004173"/>
    </source>
</evidence>
<keyword evidence="8" id="KW-0808">Transferase</keyword>
<evidence type="ECO:0000256" key="8">
    <source>
        <dbReference type="ARBA" id="ARBA00022679"/>
    </source>
</evidence>
<evidence type="ECO:0000256" key="16">
    <source>
        <dbReference type="ARBA" id="ARBA00024073"/>
    </source>
</evidence>
<dbReference type="EMBL" id="WNWW01000591">
    <property type="protein sequence ID" value="KAF3423079.1"/>
    <property type="molecule type" value="Genomic_DNA"/>
</dbReference>
<dbReference type="FunFam" id="3.40.47.10:FF:000016">
    <property type="entry name" value="Non-specific lipid-transfer protein"/>
    <property type="match status" value="1"/>
</dbReference>
<evidence type="ECO:0000256" key="37">
    <source>
        <dbReference type="ARBA" id="ARBA00049306"/>
    </source>
</evidence>
<evidence type="ECO:0000256" key="13">
    <source>
        <dbReference type="ARBA" id="ARBA00023140"/>
    </source>
</evidence>
<dbReference type="InterPro" id="IPR020616">
    <property type="entry name" value="Thiolase_N"/>
</dbReference>
<dbReference type="GO" id="GO:0050633">
    <property type="term" value="F:acetyl-CoA C-myristoyltransferase activity"/>
    <property type="evidence" value="ECO:0007669"/>
    <property type="project" value="UniProtKB-EC"/>
</dbReference>
<evidence type="ECO:0000256" key="3">
    <source>
        <dbReference type="ARBA" id="ARBA00004496"/>
    </source>
</evidence>
<evidence type="ECO:0000256" key="21">
    <source>
        <dbReference type="ARBA" id="ARBA00030531"/>
    </source>
</evidence>
<keyword evidence="13" id="KW-0576">Peroxisome</keyword>
<evidence type="ECO:0000256" key="15">
    <source>
        <dbReference type="ARBA" id="ARBA00024058"/>
    </source>
</evidence>
<evidence type="ECO:0000256" key="19">
    <source>
        <dbReference type="ARBA" id="ARBA00024514"/>
    </source>
</evidence>
<dbReference type="Pfam" id="PF22691">
    <property type="entry name" value="Thiolase_C_1"/>
    <property type="match status" value="1"/>
</dbReference>
<evidence type="ECO:0000256" key="4">
    <source>
        <dbReference type="ARBA" id="ARBA00012352"/>
    </source>
</evidence>
<dbReference type="Gene3D" id="3.40.47.10">
    <property type="match status" value="1"/>
</dbReference>
<evidence type="ECO:0000256" key="17">
    <source>
        <dbReference type="ARBA" id="ARBA00024471"/>
    </source>
</evidence>
<comment type="catalytic activity">
    <reaction evidence="37">
        <text>3-oxohexadecanedioyl-CoA + CoA = tetradecanedioyl-CoA + acetyl-CoA</text>
        <dbReference type="Rhea" id="RHEA:40343"/>
        <dbReference type="ChEBI" id="CHEBI:57287"/>
        <dbReference type="ChEBI" id="CHEBI:57288"/>
        <dbReference type="ChEBI" id="CHEBI:77081"/>
        <dbReference type="ChEBI" id="CHEBI:77084"/>
    </reaction>
    <physiologicalReaction direction="left-to-right" evidence="37">
        <dbReference type="Rhea" id="RHEA:40344"/>
    </physiologicalReaction>
</comment>
<evidence type="ECO:0000256" key="14">
    <source>
        <dbReference type="ARBA" id="ARBA00023315"/>
    </source>
</evidence>
<comment type="caution">
    <text evidence="42">The sequence shown here is derived from an EMBL/GenBank/DDBJ whole genome shotgun (WGS) entry which is preliminary data.</text>
</comment>
<dbReference type="PANTHER" id="PTHR42870:SF1">
    <property type="entry name" value="NON-SPECIFIC LIPID-TRANSFER PROTEIN-LIKE 2"/>
    <property type="match status" value="1"/>
</dbReference>
<keyword evidence="14" id="KW-0012">Acyltransferase</keyword>
<keyword evidence="7" id="KW-0963">Cytoplasm</keyword>
<comment type="function">
    <text evidence="28">Mediates the transfer of all common phospholipids, cholesterol and gangliosides from the endoplasmic reticulum to the plasma membrane. May play a role in regulating steroidogenesis. Stimulates the microsomal conversion of 7-dehydrocholesterol to cholesterol. Also binds fatty acids and fatty acyl Coenzyme A (CoA) such as phytanoyl-CoA. Involved in the regulation phospholipid synthesis in endoplasmic reticulum enhancing the incorporation of exogenous fatty acid into glycerides. Seems to stimulate the rate-limiting step in phosphatidic acid formation mediated by GPAT3. Isoforms SCP2 and SCPx cooperate in peroxisomal oxidation of certain naturally occurring tetramethyl-branched fatty acyl-CoAs.</text>
</comment>
<dbReference type="SUPFAM" id="SSF53901">
    <property type="entry name" value="Thiolase-like"/>
    <property type="match status" value="2"/>
</dbReference>
<evidence type="ECO:0000256" key="38">
    <source>
        <dbReference type="ARBA" id="ARBA00049542"/>
    </source>
</evidence>
<dbReference type="PROSITE" id="PS00098">
    <property type="entry name" value="THIOLASE_1"/>
    <property type="match status" value="1"/>
</dbReference>
<dbReference type="GO" id="GO:0005777">
    <property type="term" value="C:peroxisome"/>
    <property type="evidence" value="ECO:0007669"/>
    <property type="project" value="UniProtKB-SubCell"/>
</dbReference>
<evidence type="ECO:0000256" key="6">
    <source>
        <dbReference type="ARBA" id="ARBA00022448"/>
    </source>
</evidence>
<keyword evidence="10" id="KW-0443">Lipid metabolism</keyword>
<keyword evidence="43" id="KW-1185">Reference proteome</keyword>
<evidence type="ECO:0000256" key="20">
    <source>
        <dbReference type="ARBA" id="ARBA00029287"/>
    </source>
</evidence>
<dbReference type="SUPFAM" id="SSF55718">
    <property type="entry name" value="SCP-like"/>
    <property type="match status" value="1"/>
</dbReference>
<comment type="catalytic activity">
    <reaction evidence="20">
        <text>7-dehydrocholesterol(in) = 7-dehydrocholesterol(out)</text>
        <dbReference type="Rhea" id="RHEA:62960"/>
        <dbReference type="ChEBI" id="CHEBI:17759"/>
    </reaction>
</comment>
<keyword evidence="6" id="KW-0813">Transport</keyword>
<dbReference type="FunFam" id="3.30.1050.10:FF:000001">
    <property type="entry name" value="Putative Non-specific lipid-transfer protein"/>
    <property type="match status" value="1"/>
</dbReference>
<comment type="catalytic activity">
    <reaction evidence="36">
        <text>dodecanoyl-CoA + acetyl-CoA = 3-oxotetradecanoyl-CoA + CoA</text>
        <dbReference type="Rhea" id="RHEA:31091"/>
        <dbReference type="ChEBI" id="CHEBI:57287"/>
        <dbReference type="ChEBI" id="CHEBI:57288"/>
        <dbReference type="ChEBI" id="CHEBI:57375"/>
        <dbReference type="ChEBI" id="CHEBI:62543"/>
    </reaction>
    <physiologicalReaction direction="right-to-left" evidence="36">
        <dbReference type="Rhea" id="RHEA:31093"/>
    </physiologicalReaction>
</comment>
<organism evidence="42 43">
    <name type="scientific">Frieseomelitta varia</name>
    <dbReference type="NCBI Taxonomy" id="561572"/>
    <lineage>
        <taxon>Eukaryota</taxon>
        <taxon>Metazoa</taxon>
        <taxon>Ecdysozoa</taxon>
        <taxon>Arthropoda</taxon>
        <taxon>Hexapoda</taxon>
        <taxon>Insecta</taxon>
        <taxon>Pterygota</taxon>
        <taxon>Neoptera</taxon>
        <taxon>Endopterygota</taxon>
        <taxon>Hymenoptera</taxon>
        <taxon>Apocrita</taxon>
        <taxon>Aculeata</taxon>
        <taxon>Apoidea</taxon>
        <taxon>Anthophila</taxon>
        <taxon>Apidae</taxon>
        <taxon>Frieseomelitta</taxon>
    </lineage>
</organism>
<comment type="catalytic activity">
    <reaction evidence="18">
        <text>choloyl-CoA + propanoyl-CoA = 3alpha,7alpha,12alpha-trihydroxy-24-oxo-5beta-cholestan-26-oyl-CoA + CoA</text>
        <dbReference type="Rhea" id="RHEA:16865"/>
        <dbReference type="ChEBI" id="CHEBI:57287"/>
        <dbReference type="ChEBI" id="CHEBI:57373"/>
        <dbReference type="ChEBI" id="CHEBI:57392"/>
        <dbReference type="ChEBI" id="CHEBI:58507"/>
        <dbReference type="EC" id="2.3.1.176"/>
    </reaction>
    <physiologicalReaction direction="right-to-left" evidence="18">
        <dbReference type="Rhea" id="RHEA:16867"/>
    </physiologicalReaction>
</comment>
<dbReference type="EC" id="2.3.1.176" evidence="4"/>
<evidence type="ECO:0000256" key="26">
    <source>
        <dbReference type="ARBA" id="ARBA00032316"/>
    </source>
</evidence>
<evidence type="ECO:0000256" key="24">
    <source>
        <dbReference type="ARBA" id="ARBA00031346"/>
    </source>
</evidence>
<evidence type="ECO:0000313" key="42">
    <source>
        <dbReference type="EMBL" id="KAF3423079.1"/>
    </source>
</evidence>
<keyword evidence="9" id="KW-0445">Lipid transport</keyword>
<dbReference type="AlphaFoldDB" id="A0A833R7N4"/>
<dbReference type="PANTHER" id="PTHR42870">
    <property type="entry name" value="ACETYL-COA C-ACETYLTRANSFERASE"/>
    <property type="match status" value="1"/>
</dbReference>
<dbReference type="GO" id="GO:0006869">
    <property type="term" value="P:lipid transport"/>
    <property type="evidence" value="ECO:0007669"/>
    <property type="project" value="UniProtKB-KW"/>
</dbReference>
<evidence type="ECO:0000256" key="18">
    <source>
        <dbReference type="ARBA" id="ARBA00024509"/>
    </source>
</evidence>
<dbReference type="GO" id="GO:0005739">
    <property type="term" value="C:mitochondrion"/>
    <property type="evidence" value="ECO:0007669"/>
    <property type="project" value="UniProtKB-SubCell"/>
</dbReference>
<reference evidence="42" key="1">
    <citation type="submission" date="2019-11" db="EMBL/GenBank/DDBJ databases">
        <title>The nuclear and mitochondrial genomes of Frieseomelitta varia - a highly eusocial stingless bee (Meliponini) with a permanently sterile worker caste.</title>
        <authorList>
            <person name="Freitas F.C.P."/>
            <person name="Lourenco A.P."/>
            <person name="Nunes F.M.F."/>
            <person name="Paschoal A.R."/>
            <person name="Abreu F.C.P."/>
            <person name="Barbin F.O."/>
            <person name="Bataglia L."/>
            <person name="Cardoso-Junior C.A.M."/>
            <person name="Cervoni M.S."/>
            <person name="Silva S.R."/>
            <person name="Dalarmi F."/>
            <person name="Del Lama M.A."/>
            <person name="Depintor T.S."/>
            <person name="Ferreira K.M."/>
            <person name="Goria P.S."/>
            <person name="Jaskot M.C."/>
            <person name="Lago D.C."/>
            <person name="Luna-Lucena D."/>
            <person name="Moda L.M."/>
            <person name="Nascimento L."/>
            <person name="Pedrino M."/>
            <person name="Rabico F.O."/>
            <person name="Sanches F.C."/>
            <person name="Santos D.E."/>
            <person name="Santos C.G."/>
            <person name="Vieira J."/>
            <person name="Lopes T.F."/>
            <person name="Barchuk A.R."/>
            <person name="Hartfelder K."/>
            <person name="Simoes Z.L.P."/>
            <person name="Bitondi M.M.G."/>
            <person name="Pinheiro D.G."/>
        </authorList>
    </citation>
    <scope>NUCLEOTIDE SEQUENCE</scope>
    <source>
        <strain evidence="42">USP_RPSP 00005682</strain>
        <tissue evidence="42">Whole individual</tissue>
    </source>
</reference>
<comment type="catalytic activity">
    <reaction evidence="34">
        <text>an acyl-CoA + acetyl-CoA = a 3-oxoacyl-CoA + CoA</text>
        <dbReference type="Rhea" id="RHEA:21564"/>
        <dbReference type="ChEBI" id="CHEBI:57287"/>
        <dbReference type="ChEBI" id="CHEBI:57288"/>
        <dbReference type="ChEBI" id="CHEBI:58342"/>
        <dbReference type="ChEBI" id="CHEBI:90726"/>
        <dbReference type="EC" id="2.3.1.16"/>
    </reaction>
    <physiologicalReaction direction="right-to-left" evidence="34">
        <dbReference type="Rhea" id="RHEA:21566"/>
    </physiologicalReaction>
</comment>
<evidence type="ECO:0000256" key="30">
    <source>
        <dbReference type="ARBA" id="ARBA00047485"/>
    </source>
</evidence>
<keyword evidence="11" id="KW-0446">Lipid-binding</keyword>
<comment type="catalytic activity">
    <reaction evidence="17">
        <text>propanoyl-CoA + tetradecanoyl-CoA = 3-oxo-2-methylhexadecanoyl-CoA + CoA</text>
        <dbReference type="Rhea" id="RHEA:46344"/>
        <dbReference type="ChEBI" id="CHEBI:57287"/>
        <dbReference type="ChEBI" id="CHEBI:57385"/>
        <dbReference type="ChEBI" id="CHEBI:57392"/>
        <dbReference type="ChEBI" id="CHEBI:86042"/>
    </reaction>
    <physiologicalReaction direction="right-to-left" evidence="17">
        <dbReference type="Rhea" id="RHEA:46346"/>
    </physiologicalReaction>
</comment>
<dbReference type="InterPro" id="IPR016039">
    <property type="entry name" value="Thiolase-like"/>
</dbReference>
<feature type="domain" description="Thiolase N-terminal" evidence="39">
    <location>
        <begin position="38"/>
        <end position="263"/>
    </location>
</feature>
<evidence type="ECO:0000256" key="31">
    <source>
        <dbReference type="ARBA" id="ARBA00048001"/>
    </source>
</evidence>
<dbReference type="Pfam" id="PF02036">
    <property type="entry name" value="SCP2"/>
    <property type="match status" value="1"/>
</dbReference>
<evidence type="ECO:0000256" key="25">
    <source>
        <dbReference type="ARBA" id="ARBA00032093"/>
    </source>
</evidence>
<sequence>MNSMTLMKRHLKLKVCNLGNFVQFIFEKHSEMSPKTKVYVVGVGMTKFEKPGKRDDFDYPDMAKEAVAKALQDAKVSYNEVKAACVGYVYGDSTCGQRALYQAGLTGCPIYNVNNNCATGSTALIMAKQIIESGSADCTLALGFEKMEKGSLVSKFLDRTNPMDKHVELMANIAGINESPVTAQMFGNAGLEHMKKYGTKVEHFVKIAYKNHLHSLNNPYSQFQEKYTLEQIMKSPKVFGPLTKLQCCPTSDGSAAVVLANEDFVRKHRLESQAVEIVAMEMATDPVSTFAEKSCIKLVGYDMTKHAAEKVFTQTSYKPSDVDVIELHDCFSTNELLTYEALGLCPPGHGGKLVDAGDNTYGGKYVINPSGGLISKGHPLGATGLAQCAELCWQLRGKAEKRQVPNAKLALQHNIGLGGAAIVALYRMGFSQSSVIKKNLSGSSAPDQFKATPLFKLLEIAMQEDEENLIEKVRGVFGFKIINGPGGAEAYWIVDTKTGKGKVEYDGKTKPDVVIMISDTDIVDFISGKLHPQKAFFQGKIKIQGNMGMAMKLIELQKRAGKKIEILRSRL</sequence>
<dbReference type="EC" id="2.3.1.16" evidence="16"/>
<comment type="catalytic activity">
    <reaction evidence="32">
        <text>decanoyl-CoA + acetyl-CoA = 3-oxododecanoyl-CoA + CoA</text>
        <dbReference type="Rhea" id="RHEA:31183"/>
        <dbReference type="ChEBI" id="CHEBI:57287"/>
        <dbReference type="ChEBI" id="CHEBI:57288"/>
        <dbReference type="ChEBI" id="CHEBI:61430"/>
        <dbReference type="ChEBI" id="CHEBI:62615"/>
    </reaction>
    <physiologicalReaction direction="right-to-left" evidence="32">
        <dbReference type="Rhea" id="RHEA:31185"/>
    </physiologicalReaction>
</comment>
<evidence type="ECO:0000313" key="43">
    <source>
        <dbReference type="Proteomes" id="UP000655588"/>
    </source>
</evidence>
<comment type="catalytic activity">
    <reaction evidence="38">
        <text>octanoyl-CoA + acetyl-CoA = 3-oxodecanoyl-CoA + CoA</text>
        <dbReference type="Rhea" id="RHEA:31087"/>
        <dbReference type="ChEBI" id="CHEBI:57287"/>
        <dbReference type="ChEBI" id="CHEBI:57288"/>
        <dbReference type="ChEBI" id="CHEBI:57386"/>
        <dbReference type="ChEBI" id="CHEBI:62548"/>
    </reaction>
    <physiologicalReaction direction="right-to-left" evidence="38">
        <dbReference type="Rhea" id="RHEA:31089"/>
    </physiologicalReaction>
</comment>
<comment type="catalytic activity">
    <reaction evidence="33">
        <text>butanoyl-CoA + acetyl-CoA = 3-oxohexanoyl-CoA + CoA</text>
        <dbReference type="Rhea" id="RHEA:31111"/>
        <dbReference type="ChEBI" id="CHEBI:57287"/>
        <dbReference type="ChEBI" id="CHEBI:57288"/>
        <dbReference type="ChEBI" id="CHEBI:57371"/>
        <dbReference type="ChEBI" id="CHEBI:62418"/>
    </reaction>
    <physiologicalReaction direction="right-to-left" evidence="33">
        <dbReference type="Rhea" id="RHEA:31113"/>
    </physiologicalReaction>
</comment>
<evidence type="ECO:0000259" key="40">
    <source>
        <dbReference type="Pfam" id="PF02036"/>
    </source>
</evidence>
<feature type="domain" description="Thiolase C-terminal" evidence="41">
    <location>
        <begin position="301"/>
        <end position="417"/>
    </location>
</feature>
<comment type="catalytic activity">
    <reaction evidence="35">
        <text>hexadecanoyl-CoA + acetyl-CoA = 3-oxooctadecanoyl-CoA + CoA</text>
        <dbReference type="Rhea" id="RHEA:35279"/>
        <dbReference type="ChEBI" id="CHEBI:57287"/>
        <dbReference type="ChEBI" id="CHEBI:57288"/>
        <dbReference type="ChEBI" id="CHEBI:57379"/>
        <dbReference type="ChEBI" id="CHEBI:71407"/>
    </reaction>
    <physiologicalReaction direction="right-to-left" evidence="35">
        <dbReference type="Rhea" id="RHEA:35281"/>
    </physiologicalReaction>
</comment>
<evidence type="ECO:0000256" key="29">
    <source>
        <dbReference type="ARBA" id="ARBA00045994"/>
    </source>
</evidence>
<comment type="function">
    <text evidence="29">Plays a crucial role in the peroxisomal oxidation of branched-chain fatty acids. Catalyzes the last step of the peroxisomal beta-oxidation of branched chain fatty acids and the side chain of the bile acid intermediates di- and trihydroxycoprostanic acids (DHCA and THCA). Also active with medium and long straight chain 3-oxoacyl-CoAs. Stimulates the microsomal conversion of 7-dehydrocholesterol to cholesterol and transfers phosphatidylcholine and 7-dehydrocholesterol between membrances, in vitro. Isoforms SCP2 and SCPx cooperate in peroxisomal oxidation of certain naturally occurring tetramethyl-branched fatty acyl-CoAs.</text>
</comment>
<comment type="catalytic activity">
    <reaction evidence="19">
        <text>3-oxo-(9Z-octadecenoyl)-CoA + CoA = (7Z)-hexadecenoyl-CoA + acetyl-CoA</text>
        <dbReference type="Rhea" id="RHEA:47400"/>
        <dbReference type="ChEBI" id="CHEBI:57287"/>
        <dbReference type="ChEBI" id="CHEBI:57288"/>
        <dbReference type="ChEBI" id="CHEBI:87695"/>
        <dbReference type="ChEBI" id="CHEBI:87698"/>
    </reaction>
    <physiologicalReaction direction="left-to-right" evidence="19">
        <dbReference type="Rhea" id="RHEA:47401"/>
    </physiologicalReaction>
</comment>
<evidence type="ECO:0000256" key="11">
    <source>
        <dbReference type="ARBA" id="ARBA00023121"/>
    </source>
</evidence>
<dbReference type="PROSITE" id="PS00737">
    <property type="entry name" value="THIOLASE_2"/>
    <property type="match status" value="1"/>
</dbReference>
<evidence type="ECO:0000256" key="5">
    <source>
        <dbReference type="ARBA" id="ARBA00014545"/>
    </source>
</evidence>
<evidence type="ECO:0000256" key="7">
    <source>
        <dbReference type="ARBA" id="ARBA00022490"/>
    </source>
</evidence>
<comment type="catalytic activity">
    <reaction evidence="30">
        <text>tetradecanoyl-CoA + acetyl-CoA = 3-oxohexadecanoyl-CoA + CoA</text>
        <dbReference type="Rhea" id="RHEA:18161"/>
        <dbReference type="ChEBI" id="CHEBI:57287"/>
        <dbReference type="ChEBI" id="CHEBI:57288"/>
        <dbReference type="ChEBI" id="CHEBI:57349"/>
        <dbReference type="ChEBI" id="CHEBI:57385"/>
        <dbReference type="EC" id="2.3.1.155"/>
    </reaction>
    <physiologicalReaction direction="right-to-left" evidence="30">
        <dbReference type="Rhea" id="RHEA:18163"/>
    </physiologicalReaction>
</comment>
<dbReference type="InterPro" id="IPR055140">
    <property type="entry name" value="Thiolase_C_2"/>
</dbReference>
<dbReference type="EC" id="2.3.1.155" evidence="15"/>
<dbReference type="InterPro" id="IPR020615">
    <property type="entry name" value="Thiolase_acyl_enz_int_AS"/>
</dbReference>
<evidence type="ECO:0000256" key="10">
    <source>
        <dbReference type="ARBA" id="ARBA00023098"/>
    </source>
</evidence>
<evidence type="ECO:0000256" key="9">
    <source>
        <dbReference type="ARBA" id="ARBA00023055"/>
    </source>
</evidence>
<comment type="subcellular location">
    <subcellularLocation>
        <location evidence="3">Cytoplasm</location>
    </subcellularLocation>
    <subcellularLocation>
        <location evidence="1">Mitochondrion</location>
    </subcellularLocation>
    <subcellularLocation>
        <location evidence="2">Peroxisome</location>
    </subcellularLocation>
</comment>
<evidence type="ECO:0000256" key="2">
    <source>
        <dbReference type="ARBA" id="ARBA00004275"/>
    </source>
</evidence>
<evidence type="ECO:0000256" key="22">
    <source>
        <dbReference type="ARBA" id="ARBA00030851"/>
    </source>
</evidence>
<evidence type="ECO:0000259" key="41">
    <source>
        <dbReference type="Pfam" id="PF22691"/>
    </source>
</evidence>
<dbReference type="GO" id="GO:0003988">
    <property type="term" value="F:acetyl-CoA C-acyltransferase activity"/>
    <property type="evidence" value="ECO:0007669"/>
    <property type="project" value="UniProtKB-EC"/>
</dbReference>
<dbReference type="Proteomes" id="UP000655588">
    <property type="component" value="Unassembled WGS sequence"/>
</dbReference>
<evidence type="ECO:0000256" key="34">
    <source>
        <dbReference type="ARBA" id="ARBA00049178"/>
    </source>
</evidence>
<dbReference type="GO" id="GO:0008289">
    <property type="term" value="F:lipid binding"/>
    <property type="evidence" value="ECO:0007669"/>
    <property type="project" value="UniProtKB-KW"/>
</dbReference>
<dbReference type="InterPro" id="IPR036527">
    <property type="entry name" value="SCP2_sterol-bd_dom_sf"/>
</dbReference>
<evidence type="ECO:0000256" key="33">
    <source>
        <dbReference type="ARBA" id="ARBA00048553"/>
    </source>
</evidence>
<protein>
    <recommendedName>
        <fullName evidence="5">Sterol carrier protein 2</fullName>
        <ecNumber evidence="15">2.3.1.155</ecNumber>
        <ecNumber evidence="16">2.3.1.16</ecNumber>
        <ecNumber evidence="4">2.3.1.176</ecNumber>
    </recommendedName>
    <alternativeName>
        <fullName evidence="25">Acetyl-CoA C-myristoyltransferase</fullName>
    </alternativeName>
    <alternativeName>
        <fullName evidence="22">Non-specific lipid-transfer protein</fullName>
    </alternativeName>
    <alternativeName>
        <fullName evidence="26">Propanoyl-CoA C-acyltransferase</fullName>
    </alternativeName>
    <alternativeName>
        <fullName evidence="21">SCP-2/3-oxoacyl-CoA thiolase</fullName>
    </alternativeName>
    <alternativeName>
        <fullName evidence="23">SCP-2/thiolase</fullName>
    </alternativeName>
    <alternativeName>
        <fullName evidence="24">SCP-chi</fullName>
    </alternativeName>
    <alternativeName>
        <fullName evidence="27">Sterol carrier protein X</fullName>
    </alternativeName>
</protein>
<dbReference type="NCBIfam" id="NF006102">
    <property type="entry name" value="PRK08256.1"/>
    <property type="match status" value="1"/>
</dbReference>
<evidence type="ECO:0000256" key="36">
    <source>
        <dbReference type="ARBA" id="ARBA00049270"/>
    </source>
</evidence>
<evidence type="ECO:0000259" key="39">
    <source>
        <dbReference type="Pfam" id="PF00108"/>
    </source>
</evidence>
<feature type="domain" description="SCP2" evidence="40">
    <location>
        <begin position="463"/>
        <end position="557"/>
    </location>
</feature>
<evidence type="ECO:0000256" key="27">
    <source>
        <dbReference type="ARBA" id="ARBA00033178"/>
    </source>
</evidence>
<dbReference type="Gene3D" id="3.30.1050.10">
    <property type="entry name" value="SCP2 sterol-binding domain"/>
    <property type="match status" value="1"/>
</dbReference>
<evidence type="ECO:0000256" key="23">
    <source>
        <dbReference type="ARBA" id="ARBA00031275"/>
    </source>
</evidence>
<evidence type="ECO:0000256" key="12">
    <source>
        <dbReference type="ARBA" id="ARBA00023128"/>
    </source>
</evidence>
<evidence type="ECO:0000256" key="32">
    <source>
        <dbReference type="ARBA" id="ARBA00048004"/>
    </source>
</evidence>
<accession>A0A833R7N4</accession>
<name>A0A833R7N4_9HYME</name>
<gene>
    <name evidence="42" type="ORF">E2986_08232</name>
</gene>
<evidence type="ECO:0000256" key="35">
    <source>
        <dbReference type="ARBA" id="ARBA00049268"/>
    </source>
</evidence>
<proteinExistence type="predicted"/>
<dbReference type="InterPro" id="IPR003033">
    <property type="entry name" value="SCP2_sterol-bd_dom"/>
</dbReference>
<dbReference type="Pfam" id="PF00108">
    <property type="entry name" value="Thiolase_N"/>
    <property type="match status" value="1"/>
</dbReference>
<comment type="catalytic activity">
    <reaction evidence="31">
        <text>hexanoyl-CoA + acetyl-CoA = 3-oxooctanoyl-CoA + CoA</text>
        <dbReference type="Rhea" id="RHEA:31203"/>
        <dbReference type="ChEBI" id="CHEBI:57287"/>
        <dbReference type="ChEBI" id="CHEBI:57288"/>
        <dbReference type="ChEBI" id="CHEBI:62619"/>
        <dbReference type="ChEBI" id="CHEBI:62620"/>
    </reaction>
    <physiologicalReaction direction="right-to-left" evidence="31">
        <dbReference type="Rhea" id="RHEA:31205"/>
    </physiologicalReaction>
</comment>
<dbReference type="GO" id="GO:0006629">
    <property type="term" value="P:lipid metabolic process"/>
    <property type="evidence" value="ECO:0007669"/>
    <property type="project" value="UniProtKB-KW"/>
</dbReference>
<keyword evidence="12" id="KW-0496">Mitochondrion</keyword>